<dbReference type="KEGG" id="flt:Sv326_0064"/>
<gene>
    <name evidence="2" type="ORF">Sv326_0064</name>
</gene>
<keyword evidence="1" id="KW-1133">Transmembrane helix</keyword>
<feature type="transmembrane region" description="Helical" evidence="1">
    <location>
        <begin position="408"/>
        <end position="427"/>
    </location>
</feature>
<name>A0A7D6BBK8_FERL1</name>
<protein>
    <recommendedName>
        <fullName evidence="4">DUF4430 domain-containing protein</fullName>
    </recommendedName>
</protein>
<evidence type="ECO:0000313" key="2">
    <source>
        <dbReference type="EMBL" id="QLJ52239.1"/>
    </source>
</evidence>
<evidence type="ECO:0000256" key="1">
    <source>
        <dbReference type="SAM" id="Phobius"/>
    </source>
</evidence>
<proteinExistence type="predicted"/>
<evidence type="ECO:0008006" key="4">
    <source>
        <dbReference type="Google" id="ProtNLM"/>
    </source>
</evidence>
<keyword evidence="1" id="KW-0472">Membrane</keyword>
<accession>A0A7D6BBK8</accession>
<dbReference type="EMBL" id="CP058998">
    <property type="protein sequence ID" value="QLJ52239.1"/>
    <property type="molecule type" value="Genomic_DNA"/>
</dbReference>
<keyword evidence="1" id="KW-0812">Transmembrane</keyword>
<dbReference type="Proteomes" id="UP000510821">
    <property type="component" value="Chromosome"/>
</dbReference>
<reference evidence="3" key="1">
    <citation type="submission" date="2020-07" db="EMBL/GenBank/DDBJ databases">
        <title>Metabolic diversity and evolutionary history of the archaeal phylum ###Micrarchaeota### uncovered from a freshwater lake metagenome.</title>
        <authorList>
            <person name="Kadnikov V.V."/>
            <person name="Savvichev A.S."/>
            <person name="Mardanov A.V."/>
            <person name="Beletsky A.V."/>
            <person name="Chupakov A.V."/>
            <person name="Kokryatskaya N.M."/>
            <person name="Pimenov N.V."/>
            <person name="Ravin N.V."/>
        </authorList>
    </citation>
    <scope>NUCLEOTIDE SEQUENCE [LARGE SCALE GENOMIC DNA]</scope>
</reference>
<sequence>MNYKLCLEGDALKKLLLMLLVLSGMVFAGRVGLVVQFDGSSVTKECVEFQNRATAFDILKSSGLGIATYQHPLWGVGLCRIGSVGCEPDNCFCKPEYWGFYYMVGGKWEYSPVGIGDYDVDDGDVLGFRWGNYGSTPEIHTFNDLCPSSASQNSMELPALRYFEIETRANCSGEPVLIEVKERGGGAIWEMTNFVSTHSGLNISLEYGVRVNVLLHQFYLGRDAGFEKAALPFTDEEGKASFIPKKSGVYRLEFDKYGFLGEEREVEVAECEKAVTESSRPVEVAGPGMRETGPNITRVEILAPPTSLVNSTVVVKMMSEEGKPLAYESIVVKSAGGEKQLITNESGEATFTAADEGVYSYSSPDHLLNSFVVTNIIKATTVSLETAEVPEHQEAGAAPSAAMAVANLSPTIIGVGAVIILALLYLLKEVRK</sequence>
<evidence type="ECO:0000313" key="3">
    <source>
        <dbReference type="Proteomes" id="UP000510821"/>
    </source>
</evidence>
<organism evidence="2 3">
    <name type="scientific">Fermentimicrarchaeum limneticum</name>
    <dbReference type="NCBI Taxonomy" id="2795018"/>
    <lineage>
        <taxon>Archaea</taxon>
        <taxon>Candidatus Micrarchaeota</taxon>
        <taxon>Candidatus Fermentimicrarchaeales</taxon>
        <taxon>Candidatus Fermentimicrarchaeaceae</taxon>
        <taxon>Candidatus Fermentimicrarchaeum</taxon>
    </lineage>
</organism>
<dbReference type="AlphaFoldDB" id="A0A7D6BBK8"/>